<feature type="compositionally biased region" description="Pro residues" evidence="1">
    <location>
        <begin position="649"/>
        <end position="663"/>
    </location>
</feature>
<gene>
    <name evidence="2" type="ORF">CVT24_002123</name>
</gene>
<dbReference type="Gene3D" id="1.10.20.10">
    <property type="entry name" value="Histone, subunit A"/>
    <property type="match status" value="1"/>
</dbReference>
<protein>
    <submittedName>
        <fullName evidence="2">Uncharacterized protein</fullName>
    </submittedName>
</protein>
<organism evidence="2 3">
    <name type="scientific">Panaeolus cyanescens</name>
    <dbReference type="NCBI Taxonomy" id="181874"/>
    <lineage>
        <taxon>Eukaryota</taxon>
        <taxon>Fungi</taxon>
        <taxon>Dikarya</taxon>
        <taxon>Basidiomycota</taxon>
        <taxon>Agaricomycotina</taxon>
        <taxon>Agaricomycetes</taxon>
        <taxon>Agaricomycetidae</taxon>
        <taxon>Agaricales</taxon>
        <taxon>Agaricineae</taxon>
        <taxon>Galeropsidaceae</taxon>
        <taxon>Panaeolus</taxon>
    </lineage>
</organism>
<dbReference type="EMBL" id="NHTK01001156">
    <property type="protein sequence ID" value="PPR02640.1"/>
    <property type="molecule type" value="Genomic_DNA"/>
</dbReference>
<feature type="compositionally biased region" description="Polar residues" evidence="1">
    <location>
        <begin position="468"/>
        <end position="480"/>
    </location>
</feature>
<dbReference type="GO" id="GO:0046982">
    <property type="term" value="F:protein heterodimerization activity"/>
    <property type="evidence" value="ECO:0007669"/>
    <property type="project" value="InterPro"/>
</dbReference>
<dbReference type="AlphaFoldDB" id="A0A409YI26"/>
<dbReference type="InterPro" id="IPR009072">
    <property type="entry name" value="Histone-fold"/>
</dbReference>
<sequence>MPGVVDSNGPSYISSHCAELILSEIRPFKLKADALRVINVLLDEFLYKILSTACSLATDKLRASLLNLLPTSLGKEALLEAEVELRTYWERRDPRAALEDDAQTFHLQWAFELLRLKCEAYSTLNEQDEDPTQEARILERFNKAHPYPPVSTLVDPAALYLTAILESMCEHILSNVGRVAARDSSRTYAHVNDLFVALCEDGSIYGLFKTMKVYEQIESMSTSPKTRRSKSFSRSDMNSISRTSSPQNELTLVNTSGSRSRQSSEGALPPAPSANGSRPSFEKAKAMRIFANKHTGEADGQSNHKKSESIKSELRSLADEEAPSIVEDAAMLREFDDLMRSASTMKVSLTPDRLKTMEVYKQEKDSRASRRPNHFPSHSEPDIHPTSRTNSQRPSLRQVDAIVEDEEEQSPKPRPRQISVATPPSTVPVAPNRSRSQSTSSGLPNSVTRKPVRIPSTTMAPSAYPQPSKMQQSHSFQNRADNGFPQRTRVKQRNRESLDLDDVMNGSDDDDAIEPPSVTRKPSVPSVPSTPVRAKPHGVSASTRELMDFLAEGPPEPKLSKNGRDLVDFLDDGPPDFGQSSVSLEKHKPAGRLQRMISKLNLGNVEKTKATQEPSRVSTPTKASATPINAKAYVTSTPSGALASLANRPIPPRPRPISPPSSPSPDSLNENRGPSSHPQEPAHRTPERPHVERVPVPPQPPLVTSVSSLSRERSEKRSSPRTTNARPAGPPSYSSHTNGNGHAQPPAAKDADHKPIIPARTVSHSSITRKPVPPVVVAAPSAPTLADSDIRDMRRLLASATTADECRLIVDIYMTRNGLINKGSRENDAPYPSPSPSIIKRSPVVHDPSLEASLIDHFLCGTPSLDVGPADRRSEELVEATQEPSPAENSLNSSASTHTHDTPISNLPTETIIPVSIAV</sequence>
<feature type="compositionally biased region" description="Polar residues" evidence="1">
    <location>
        <begin position="732"/>
        <end position="741"/>
    </location>
</feature>
<feature type="compositionally biased region" description="Polar residues" evidence="1">
    <location>
        <begin position="611"/>
        <end position="627"/>
    </location>
</feature>
<accession>A0A409YI26</accession>
<feature type="compositionally biased region" description="Basic and acidic residues" evidence="1">
    <location>
        <begin position="558"/>
        <end position="567"/>
    </location>
</feature>
<feature type="region of interest" description="Disordered" evidence="1">
    <location>
        <begin position="218"/>
        <end position="280"/>
    </location>
</feature>
<evidence type="ECO:0000313" key="2">
    <source>
        <dbReference type="EMBL" id="PPR02640.1"/>
    </source>
</evidence>
<feature type="compositionally biased region" description="Basic and acidic residues" evidence="1">
    <location>
        <begin position="680"/>
        <end position="693"/>
    </location>
</feature>
<feature type="compositionally biased region" description="Polar residues" evidence="1">
    <location>
        <begin position="232"/>
        <end position="265"/>
    </location>
</feature>
<comment type="caution">
    <text evidence="2">The sequence shown here is derived from an EMBL/GenBank/DDBJ whole genome shotgun (WGS) entry which is preliminary data.</text>
</comment>
<reference evidence="2 3" key="1">
    <citation type="journal article" date="2018" name="Evol. Lett.">
        <title>Horizontal gene cluster transfer increased hallucinogenic mushroom diversity.</title>
        <authorList>
            <person name="Reynolds H.T."/>
            <person name="Vijayakumar V."/>
            <person name="Gluck-Thaler E."/>
            <person name="Korotkin H.B."/>
            <person name="Matheny P.B."/>
            <person name="Slot J.C."/>
        </authorList>
    </citation>
    <scope>NUCLEOTIDE SEQUENCE [LARGE SCALE GENOMIC DNA]</scope>
    <source>
        <strain evidence="2 3">2629</strain>
    </source>
</reference>
<keyword evidence="3" id="KW-1185">Reference proteome</keyword>
<feature type="compositionally biased region" description="Low complexity" evidence="1">
    <location>
        <begin position="515"/>
        <end position="533"/>
    </location>
</feature>
<dbReference type="InParanoid" id="A0A409YI26"/>
<feature type="region of interest" description="Disordered" evidence="1">
    <location>
        <begin position="355"/>
        <end position="753"/>
    </location>
</feature>
<feature type="compositionally biased region" description="Polar residues" evidence="1">
    <location>
        <begin position="666"/>
        <end position="678"/>
    </location>
</feature>
<feature type="compositionally biased region" description="Polar residues" evidence="1">
    <location>
        <begin position="386"/>
        <end position="395"/>
    </location>
</feature>
<feature type="compositionally biased region" description="Low complexity" evidence="1">
    <location>
        <begin position="419"/>
        <end position="431"/>
    </location>
</feature>
<feature type="compositionally biased region" description="Basic and acidic residues" evidence="1">
    <location>
        <begin position="305"/>
        <end position="318"/>
    </location>
</feature>
<evidence type="ECO:0000313" key="3">
    <source>
        <dbReference type="Proteomes" id="UP000284842"/>
    </source>
</evidence>
<feature type="compositionally biased region" description="Basic and acidic residues" evidence="1">
    <location>
        <begin position="355"/>
        <end position="368"/>
    </location>
</feature>
<dbReference type="STRING" id="181874.A0A409YI26"/>
<name>A0A409YI26_9AGAR</name>
<dbReference type="Proteomes" id="UP000284842">
    <property type="component" value="Unassembled WGS sequence"/>
</dbReference>
<dbReference type="OrthoDB" id="5382203at2759"/>
<feature type="compositionally biased region" description="Polar residues" evidence="1">
    <location>
        <begin position="882"/>
        <end position="907"/>
    </location>
</feature>
<feature type="region of interest" description="Disordered" evidence="1">
    <location>
        <begin position="866"/>
        <end position="907"/>
    </location>
</feature>
<evidence type="ECO:0000256" key="1">
    <source>
        <dbReference type="SAM" id="MobiDB-lite"/>
    </source>
</evidence>
<feature type="compositionally biased region" description="Polar residues" evidence="1">
    <location>
        <begin position="433"/>
        <end position="448"/>
    </location>
</feature>
<feature type="region of interest" description="Disordered" evidence="1">
    <location>
        <begin position="293"/>
        <end position="321"/>
    </location>
</feature>
<feature type="compositionally biased region" description="Acidic residues" evidence="1">
    <location>
        <begin position="499"/>
        <end position="513"/>
    </location>
</feature>
<proteinExistence type="predicted"/>